<protein>
    <submittedName>
        <fullName evidence="9">DMT family transporter</fullName>
    </submittedName>
</protein>
<dbReference type="Proteomes" id="UP001597318">
    <property type="component" value="Unassembled WGS sequence"/>
</dbReference>
<evidence type="ECO:0000256" key="5">
    <source>
        <dbReference type="ARBA" id="ARBA00022989"/>
    </source>
</evidence>
<feature type="transmembrane region" description="Helical" evidence="7">
    <location>
        <begin position="121"/>
        <end position="140"/>
    </location>
</feature>
<keyword evidence="4 7" id="KW-0812">Transmembrane</keyword>
<keyword evidence="5 7" id="KW-1133">Transmembrane helix</keyword>
<evidence type="ECO:0000256" key="3">
    <source>
        <dbReference type="ARBA" id="ARBA00022475"/>
    </source>
</evidence>
<evidence type="ECO:0000256" key="2">
    <source>
        <dbReference type="ARBA" id="ARBA00007362"/>
    </source>
</evidence>
<organism evidence="9 10">
    <name type="scientific">Metabacillus endolithicus</name>
    <dbReference type="NCBI Taxonomy" id="1535204"/>
    <lineage>
        <taxon>Bacteria</taxon>
        <taxon>Bacillati</taxon>
        <taxon>Bacillota</taxon>
        <taxon>Bacilli</taxon>
        <taxon>Bacillales</taxon>
        <taxon>Bacillaceae</taxon>
        <taxon>Metabacillus</taxon>
    </lineage>
</organism>
<feature type="transmembrane region" description="Helical" evidence="7">
    <location>
        <begin position="242"/>
        <end position="261"/>
    </location>
</feature>
<dbReference type="Pfam" id="PF00892">
    <property type="entry name" value="EamA"/>
    <property type="match status" value="2"/>
</dbReference>
<dbReference type="InterPro" id="IPR051258">
    <property type="entry name" value="Diverse_Substrate_Transporter"/>
</dbReference>
<feature type="transmembrane region" description="Helical" evidence="7">
    <location>
        <begin position="267"/>
        <end position="285"/>
    </location>
</feature>
<feature type="domain" description="EamA" evidence="8">
    <location>
        <begin position="146"/>
        <end position="282"/>
    </location>
</feature>
<dbReference type="EMBL" id="JBHUIK010000002">
    <property type="protein sequence ID" value="MFD2214319.1"/>
    <property type="molecule type" value="Genomic_DNA"/>
</dbReference>
<gene>
    <name evidence="9" type="ORF">ACFSKK_11565</name>
</gene>
<feature type="domain" description="EamA" evidence="8">
    <location>
        <begin position="10"/>
        <end position="137"/>
    </location>
</feature>
<dbReference type="PANTHER" id="PTHR42920:SF5">
    <property type="entry name" value="EAMA DOMAIN-CONTAINING PROTEIN"/>
    <property type="match status" value="1"/>
</dbReference>
<evidence type="ECO:0000259" key="8">
    <source>
        <dbReference type="Pfam" id="PF00892"/>
    </source>
</evidence>
<dbReference type="PANTHER" id="PTHR42920">
    <property type="entry name" value="OS03G0707200 PROTEIN-RELATED"/>
    <property type="match status" value="1"/>
</dbReference>
<name>A0ABW5BXE9_9BACI</name>
<evidence type="ECO:0000256" key="1">
    <source>
        <dbReference type="ARBA" id="ARBA00004651"/>
    </source>
</evidence>
<evidence type="ECO:0000256" key="4">
    <source>
        <dbReference type="ARBA" id="ARBA00022692"/>
    </source>
</evidence>
<feature type="transmembrane region" description="Helical" evidence="7">
    <location>
        <begin position="12"/>
        <end position="29"/>
    </location>
</feature>
<evidence type="ECO:0000256" key="6">
    <source>
        <dbReference type="ARBA" id="ARBA00023136"/>
    </source>
</evidence>
<comment type="subcellular location">
    <subcellularLocation>
        <location evidence="1">Cell membrane</location>
        <topology evidence="1">Multi-pass membrane protein</topology>
    </subcellularLocation>
</comment>
<dbReference type="SUPFAM" id="SSF103481">
    <property type="entry name" value="Multidrug resistance efflux transporter EmrE"/>
    <property type="match status" value="2"/>
</dbReference>
<feature type="transmembrane region" description="Helical" evidence="7">
    <location>
        <begin position="211"/>
        <end position="230"/>
    </location>
</feature>
<comment type="similarity">
    <text evidence="2">Belongs to the EamA transporter family.</text>
</comment>
<sequence>MKRTLVADASLLFVAFIWGATFVIVQNAIEFIPPNLFNGIRFLIAAALLSLFLFKIPKGWLSKELLKSGVFLGIFLFIGYSFQTVGLMYTTSSKAGFITGLSVMVVPLLSVFILKEKPNFVVFIAAGVGTIGLYFLTVAGLSQMNIGDGLVLICAIGFALHIVYTGKFSNKHKALPLTIIQLLTVSLLSFISAGLFERSSIVSTALLNMDVLIALAVTSILATALAFLLQTKFQQITTAARVALIFAMEPVFAALTAFLLINERLTTNGLIGCFLIFLAMIVSELPNMKILKTSINQETSL</sequence>
<evidence type="ECO:0000256" key="7">
    <source>
        <dbReference type="SAM" id="Phobius"/>
    </source>
</evidence>
<keyword evidence="10" id="KW-1185">Reference proteome</keyword>
<dbReference type="RefSeq" id="WP_231307733.1">
    <property type="nucleotide sequence ID" value="NZ_JBHUIK010000002.1"/>
</dbReference>
<comment type="caution">
    <text evidence="9">The sequence shown here is derived from an EMBL/GenBank/DDBJ whole genome shotgun (WGS) entry which is preliminary data.</text>
</comment>
<keyword evidence="3" id="KW-1003">Cell membrane</keyword>
<feature type="transmembrane region" description="Helical" evidence="7">
    <location>
        <begin position="146"/>
        <end position="164"/>
    </location>
</feature>
<evidence type="ECO:0000313" key="9">
    <source>
        <dbReference type="EMBL" id="MFD2214319.1"/>
    </source>
</evidence>
<proteinExistence type="inferred from homology"/>
<dbReference type="InterPro" id="IPR037185">
    <property type="entry name" value="EmrE-like"/>
</dbReference>
<accession>A0ABW5BXE9</accession>
<reference evidence="10" key="1">
    <citation type="journal article" date="2019" name="Int. J. Syst. Evol. Microbiol.">
        <title>The Global Catalogue of Microorganisms (GCM) 10K type strain sequencing project: providing services to taxonomists for standard genome sequencing and annotation.</title>
        <authorList>
            <consortium name="The Broad Institute Genomics Platform"/>
            <consortium name="The Broad Institute Genome Sequencing Center for Infectious Disease"/>
            <person name="Wu L."/>
            <person name="Ma J."/>
        </authorList>
    </citation>
    <scope>NUCLEOTIDE SEQUENCE [LARGE SCALE GENOMIC DNA]</scope>
    <source>
        <strain evidence="10">CGMCC 1.15474</strain>
    </source>
</reference>
<feature type="transmembrane region" description="Helical" evidence="7">
    <location>
        <begin position="95"/>
        <end position="114"/>
    </location>
</feature>
<feature type="transmembrane region" description="Helical" evidence="7">
    <location>
        <begin position="176"/>
        <end position="196"/>
    </location>
</feature>
<evidence type="ECO:0000313" key="10">
    <source>
        <dbReference type="Proteomes" id="UP001597318"/>
    </source>
</evidence>
<dbReference type="InterPro" id="IPR000620">
    <property type="entry name" value="EamA_dom"/>
</dbReference>
<keyword evidence="6 7" id="KW-0472">Membrane</keyword>
<feature type="transmembrane region" description="Helical" evidence="7">
    <location>
        <begin position="66"/>
        <end position="89"/>
    </location>
</feature>
<feature type="transmembrane region" description="Helical" evidence="7">
    <location>
        <begin position="35"/>
        <end position="54"/>
    </location>
</feature>